<dbReference type="EMBL" id="QRDY01000002">
    <property type="protein sequence ID" value="RED64808.1"/>
    <property type="molecule type" value="Genomic_DNA"/>
</dbReference>
<sequence>MTYFPDYLKSYPNMNSSSPLHIGLHRIPHGFRPHRHDFLEFSYVMEGSGAESVNDAKHDMMPGTFTFVLPYQIHEIFTAPDSTLVLFNCMFSMDLLMEAGQRETLLGLIDRSDATPYFQFDGENRDDMRRLIENLHQEYSGNEPWKHTMLQIRLKEILIAFDRARGKESLSDVESTPPTGSNHKSSSVWPIIYYIHRNYQEDITLSGLATRFSMSLSRISEVIKETTGQNFLHFLHDLRIRHACSLLASTKMSVSEIALEVGYGSYQTFSRVFRESKGMVPKNYRKLRFGRG</sequence>
<evidence type="ECO:0000313" key="6">
    <source>
        <dbReference type="Proteomes" id="UP000256869"/>
    </source>
</evidence>
<protein>
    <submittedName>
        <fullName evidence="5">AraC family transcriptional regulator</fullName>
    </submittedName>
</protein>
<dbReference type="Proteomes" id="UP000256869">
    <property type="component" value="Unassembled WGS sequence"/>
</dbReference>
<dbReference type="SMART" id="SM00342">
    <property type="entry name" value="HTH_ARAC"/>
    <property type="match status" value="1"/>
</dbReference>
<reference evidence="5 6" key="1">
    <citation type="submission" date="2018-07" db="EMBL/GenBank/DDBJ databases">
        <title>Genomic Encyclopedia of Type Strains, Phase III (KMG-III): the genomes of soil and plant-associated and newly described type strains.</title>
        <authorList>
            <person name="Whitman W."/>
        </authorList>
    </citation>
    <scope>NUCLEOTIDE SEQUENCE [LARGE SCALE GENOMIC DNA]</scope>
    <source>
        <strain evidence="5 6">CECT 8236</strain>
    </source>
</reference>
<dbReference type="PANTHER" id="PTHR43280:SF2">
    <property type="entry name" value="HTH-TYPE TRANSCRIPTIONAL REGULATOR EXSA"/>
    <property type="match status" value="1"/>
</dbReference>
<dbReference type="PANTHER" id="PTHR43280">
    <property type="entry name" value="ARAC-FAMILY TRANSCRIPTIONAL REGULATOR"/>
    <property type="match status" value="1"/>
</dbReference>
<dbReference type="Pfam" id="PF12833">
    <property type="entry name" value="HTH_18"/>
    <property type="match status" value="1"/>
</dbReference>
<dbReference type="PROSITE" id="PS01124">
    <property type="entry name" value="HTH_ARAC_FAMILY_2"/>
    <property type="match status" value="1"/>
</dbReference>
<dbReference type="RefSeq" id="WP_181907272.1">
    <property type="nucleotide sequence ID" value="NZ_QRDY01000002.1"/>
</dbReference>
<keyword evidence="6" id="KW-1185">Reference proteome</keyword>
<dbReference type="InterPro" id="IPR009057">
    <property type="entry name" value="Homeodomain-like_sf"/>
</dbReference>
<dbReference type="InterPro" id="IPR003313">
    <property type="entry name" value="AraC-bd"/>
</dbReference>
<dbReference type="PRINTS" id="PR00032">
    <property type="entry name" value="HTHARAC"/>
</dbReference>
<accession>A0A3D9ISX0</accession>
<proteinExistence type="predicted"/>
<dbReference type="GO" id="GO:0003700">
    <property type="term" value="F:DNA-binding transcription factor activity"/>
    <property type="evidence" value="ECO:0007669"/>
    <property type="project" value="InterPro"/>
</dbReference>
<dbReference type="SUPFAM" id="SSF51215">
    <property type="entry name" value="Regulatory protein AraC"/>
    <property type="match status" value="1"/>
</dbReference>
<comment type="caution">
    <text evidence="5">The sequence shown here is derived from an EMBL/GenBank/DDBJ whole genome shotgun (WGS) entry which is preliminary data.</text>
</comment>
<dbReference type="Gene3D" id="1.10.10.60">
    <property type="entry name" value="Homeodomain-like"/>
    <property type="match status" value="2"/>
</dbReference>
<evidence type="ECO:0000313" key="5">
    <source>
        <dbReference type="EMBL" id="RED64808.1"/>
    </source>
</evidence>
<dbReference type="AlphaFoldDB" id="A0A3D9ISX0"/>
<evidence type="ECO:0000259" key="4">
    <source>
        <dbReference type="PROSITE" id="PS01124"/>
    </source>
</evidence>
<dbReference type="Gene3D" id="2.60.120.10">
    <property type="entry name" value="Jelly Rolls"/>
    <property type="match status" value="1"/>
</dbReference>
<feature type="domain" description="HTH araC/xylS-type" evidence="4">
    <location>
        <begin position="189"/>
        <end position="287"/>
    </location>
</feature>
<dbReference type="SUPFAM" id="SSF46689">
    <property type="entry name" value="Homeodomain-like"/>
    <property type="match status" value="1"/>
</dbReference>
<dbReference type="InterPro" id="IPR014710">
    <property type="entry name" value="RmlC-like_jellyroll"/>
</dbReference>
<dbReference type="InterPro" id="IPR018060">
    <property type="entry name" value="HTH_AraC"/>
</dbReference>
<dbReference type="GO" id="GO:0043565">
    <property type="term" value="F:sequence-specific DNA binding"/>
    <property type="evidence" value="ECO:0007669"/>
    <property type="project" value="InterPro"/>
</dbReference>
<organism evidence="5 6">
    <name type="scientific">Cohnella lupini</name>
    <dbReference type="NCBI Taxonomy" id="1294267"/>
    <lineage>
        <taxon>Bacteria</taxon>
        <taxon>Bacillati</taxon>
        <taxon>Bacillota</taxon>
        <taxon>Bacilli</taxon>
        <taxon>Bacillales</taxon>
        <taxon>Paenibacillaceae</taxon>
        <taxon>Cohnella</taxon>
    </lineage>
</organism>
<evidence type="ECO:0000256" key="2">
    <source>
        <dbReference type="ARBA" id="ARBA00023125"/>
    </source>
</evidence>
<name>A0A3D9ISX0_9BACL</name>
<gene>
    <name evidence="5" type="ORF">DFP95_102229</name>
</gene>
<keyword evidence="3" id="KW-0804">Transcription</keyword>
<dbReference type="InterPro" id="IPR020449">
    <property type="entry name" value="Tscrpt_reg_AraC-type_HTH"/>
</dbReference>
<evidence type="ECO:0000256" key="1">
    <source>
        <dbReference type="ARBA" id="ARBA00023015"/>
    </source>
</evidence>
<evidence type="ECO:0000256" key="3">
    <source>
        <dbReference type="ARBA" id="ARBA00023163"/>
    </source>
</evidence>
<keyword evidence="2" id="KW-0238">DNA-binding</keyword>
<dbReference type="InterPro" id="IPR037923">
    <property type="entry name" value="HTH-like"/>
</dbReference>
<keyword evidence="1" id="KW-0805">Transcription regulation</keyword>
<dbReference type="Pfam" id="PF02311">
    <property type="entry name" value="AraC_binding"/>
    <property type="match status" value="1"/>
</dbReference>